<reference evidence="1 2" key="1">
    <citation type="journal article" date="2024" name="Plant Biotechnol. J.">
        <title>Genome and CRISPR/Cas9 system of a widespread forest tree (Populus alba) in the world.</title>
        <authorList>
            <person name="Liu Y.J."/>
            <person name="Jiang P.F."/>
            <person name="Han X.M."/>
            <person name="Li X.Y."/>
            <person name="Wang H.M."/>
            <person name="Wang Y.J."/>
            <person name="Wang X.X."/>
            <person name="Zeng Q.Y."/>
        </authorList>
    </citation>
    <scope>NUCLEOTIDE SEQUENCE [LARGE SCALE GENOMIC DNA]</scope>
    <source>
        <strain evidence="2">cv. PAL-ZL1</strain>
    </source>
</reference>
<accession>A0ACC4BWV7</accession>
<name>A0ACC4BWV7_POPAL</name>
<keyword evidence="2" id="KW-1185">Reference proteome</keyword>
<dbReference type="Proteomes" id="UP000309997">
    <property type="component" value="Unassembled WGS sequence"/>
</dbReference>
<evidence type="ECO:0000313" key="1">
    <source>
        <dbReference type="EMBL" id="KAL3582501.1"/>
    </source>
</evidence>
<comment type="caution">
    <text evidence="1">The sequence shown here is derived from an EMBL/GenBank/DDBJ whole genome shotgun (WGS) entry which is preliminary data.</text>
</comment>
<dbReference type="EMBL" id="RCHU02000008">
    <property type="protein sequence ID" value="KAL3582501.1"/>
    <property type="molecule type" value="Genomic_DNA"/>
</dbReference>
<gene>
    <name evidence="1" type="ORF">D5086_016833</name>
</gene>
<protein>
    <submittedName>
        <fullName evidence="1">Uncharacterized protein</fullName>
    </submittedName>
</protein>
<proteinExistence type="predicted"/>
<evidence type="ECO:0000313" key="2">
    <source>
        <dbReference type="Proteomes" id="UP000309997"/>
    </source>
</evidence>
<organism evidence="1 2">
    <name type="scientific">Populus alba</name>
    <name type="common">White poplar</name>
    <dbReference type="NCBI Taxonomy" id="43335"/>
    <lineage>
        <taxon>Eukaryota</taxon>
        <taxon>Viridiplantae</taxon>
        <taxon>Streptophyta</taxon>
        <taxon>Embryophyta</taxon>
        <taxon>Tracheophyta</taxon>
        <taxon>Spermatophyta</taxon>
        <taxon>Magnoliopsida</taxon>
        <taxon>eudicotyledons</taxon>
        <taxon>Gunneridae</taxon>
        <taxon>Pentapetalae</taxon>
        <taxon>rosids</taxon>
        <taxon>fabids</taxon>
        <taxon>Malpighiales</taxon>
        <taxon>Salicaceae</taxon>
        <taxon>Saliceae</taxon>
        <taxon>Populus</taxon>
    </lineage>
</organism>
<sequence>MSKLWKTFKFQELETTVKHKNSAFDHFGLWQFNRRIILDMLWRNGTLLVVQAIDNLRMVFLETENDDKNHG</sequence>